<feature type="compositionally biased region" description="Basic residues" evidence="1">
    <location>
        <begin position="211"/>
        <end position="220"/>
    </location>
</feature>
<comment type="caution">
    <text evidence="2">The sequence shown here is derived from an EMBL/GenBank/DDBJ whole genome shotgun (WGS) entry which is preliminary data.</text>
</comment>
<proteinExistence type="predicted"/>
<reference evidence="2 3" key="1">
    <citation type="submission" date="2021-06" db="EMBL/GenBank/DDBJ databases">
        <title>Caerostris darwini draft genome.</title>
        <authorList>
            <person name="Kono N."/>
            <person name="Arakawa K."/>
        </authorList>
    </citation>
    <scope>NUCLEOTIDE SEQUENCE [LARGE SCALE GENOMIC DNA]</scope>
</reference>
<protein>
    <submittedName>
        <fullName evidence="2">Uncharacterized protein</fullName>
    </submittedName>
</protein>
<evidence type="ECO:0000256" key="1">
    <source>
        <dbReference type="SAM" id="MobiDB-lite"/>
    </source>
</evidence>
<dbReference type="EMBL" id="BPLQ01003770">
    <property type="protein sequence ID" value="GIY03054.1"/>
    <property type="molecule type" value="Genomic_DNA"/>
</dbReference>
<feature type="compositionally biased region" description="Basic and acidic residues" evidence="1">
    <location>
        <begin position="289"/>
        <end position="306"/>
    </location>
</feature>
<feature type="region of interest" description="Disordered" evidence="1">
    <location>
        <begin position="208"/>
        <end position="240"/>
    </location>
</feature>
<organism evidence="2 3">
    <name type="scientific">Caerostris darwini</name>
    <dbReference type="NCBI Taxonomy" id="1538125"/>
    <lineage>
        <taxon>Eukaryota</taxon>
        <taxon>Metazoa</taxon>
        <taxon>Ecdysozoa</taxon>
        <taxon>Arthropoda</taxon>
        <taxon>Chelicerata</taxon>
        <taxon>Arachnida</taxon>
        <taxon>Araneae</taxon>
        <taxon>Araneomorphae</taxon>
        <taxon>Entelegynae</taxon>
        <taxon>Araneoidea</taxon>
        <taxon>Araneidae</taxon>
        <taxon>Caerostris</taxon>
    </lineage>
</organism>
<gene>
    <name evidence="2" type="ORF">CDAR_30151</name>
</gene>
<evidence type="ECO:0000313" key="3">
    <source>
        <dbReference type="Proteomes" id="UP001054837"/>
    </source>
</evidence>
<evidence type="ECO:0000313" key="2">
    <source>
        <dbReference type="EMBL" id="GIY03054.1"/>
    </source>
</evidence>
<feature type="region of interest" description="Disordered" evidence="1">
    <location>
        <begin position="286"/>
        <end position="306"/>
    </location>
</feature>
<accession>A0AAV4Q3N4</accession>
<keyword evidence="3" id="KW-1185">Reference proteome</keyword>
<name>A0AAV4Q3N4_9ARAC</name>
<dbReference type="AlphaFoldDB" id="A0AAV4Q3N4"/>
<dbReference type="Proteomes" id="UP001054837">
    <property type="component" value="Unassembled WGS sequence"/>
</dbReference>
<sequence length="306" mass="34733">MFIFYCLFYKCLHPNKPGVLGPIGVKERRTDWFLVVSGARRMDFFGAIGSFGRWQLRAFLLFACLNVVGMWQNFSIVFLAPNMDFHCVQPPPPSSPPPGRRALLGAPPPQLLRTGALHPVGVRHLQDIAHNRQRMEPGVRSGVARLSRKVHLHGRLPLLRLRLRPHLGQCRSIPNHPRVLRHHLRQHVPFAPVRILHPLHCPAFPSGLRKGGGHHRRVRPHHGDGRPPAPDGSRHRHPVGLGRRLRDAGWSRMVLPTLVLVAARHFSLLLALCPLLQLYSRVTSLASDARQDKKTRKTLDQSRRRQ</sequence>